<gene>
    <name evidence="7" type="ORF">GCM10022410_24330</name>
</gene>
<dbReference type="InterPro" id="IPR044152">
    <property type="entry name" value="YqjM-like"/>
</dbReference>
<keyword evidence="3" id="KW-0288">FMN</keyword>
<evidence type="ECO:0000313" key="7">
    <source>
        <dbReference type="EMBL" id="GAA4079151.1"/>
    </source>
</evidence>
<dbReference type="Proteomes" id="UP001501734">
    <property type="component" value="Unassembled WGS sequence"/>
</dbReference>
<evidence type="ECO:0000256" key="4">
    <source>
        <dbReference type="ARBA" id="ARBA00022857"/>
    </source>
</evidence>
<keyword evidence="8" id="KW-1185">Reference proteome</keyword>
<dbReference type="Gene3D" id="3.20.20.70">
    <property type="entry name" value="Aldolase class I"/>
    <property type="match status" value="1"/>
</dbReference>
<organism evidence="7 8">
    <name type="scientific">Amphibacillus indicireducens</name>
    <dbReference type="NCBI Taxonomy" id="1076330"/>
    <lineage>
        <taxon>Bacteria</taxon>
        <taxon>Bacillati</taxon>
        <taxon>Bacillota</taxon>
        <taxon>Bacilli</taxon>
        <taxon>Bacillales</taxon>
        <taxon>Bacillaceae</taxon>
        <taxon>Amphibacillus</taxon>
    </lineage>
</organism>
<name>A0ABP7W1Q5_9BACI</name>
<evidence type="ECO:0000256" key="1">
    <source>
        <dbReference type="ARBA" id="ARBA00001917"/>
    </source>
</evidence>
<dbReference type="InterPro" id="IPR001155">
    <property type="entry name" value="OxRdtase_FMN_N"/>
</dbReference>
<evidence type="ECO:0000313" key="8">
    <source>
        <dbReference type="Proteomes" id="UP001501734"/>
    </source>
</evidence>
<evidence type="ECO:0000259" key="6">
    <source>
        <dbReference type="Pfam" id="PF00724"/>
    </source>
</evidence>
<dbReference type="InterPro" id="IPR013785">
    <property type="entry name" value="Aldolase_TIM"/>
</dbReference>
<proteinExistence type="predicted"/>
<accession>A0ABP7W1Q5</accession>
<dbReference type="PANTHER" id="PTHR43303">
    <property type="entry name" value="NADPH DEHYDROGENASE C23G7.10C-RELATED"/>
    <property type="match status" value="1"/>
</dbReference>
<keyword evidence="4" id="KW-0521">NADP</keyword>
<dbReference type="PANTHER" id="PTHR43303:SF4">
    <property type="entry name" value="NADPH DEHYDROGENASE C23G7.10C-RELATED"/>
    <property type="match status" value="1"/>
</dbReference>
<evidence type="ECO:0000256" key="3">
    <source>
        <dbReference type="ARBA" id="ARBA00022643"/>
    </source>
</evidence>
<comment type="caution">
    <text evidence="7">The sequence shown here is derived from an EMBL/GenBank/DDBJ whole genome shotgun (WGS) entry which is preliminary data.</text>
</comment>
<comment type="cofactor">
    <cofactor evidence="1">
        <name>FMN</name>
        <dbReference type="ChEBI" id="CHEBI:58210"/>
    </cofactor>
</comment>
<sequence>MILNLNSINFTIYPSILNHNIFEPFTFKSGITLDDTIALLTKLKEKELDYIHVSTGHYMQSSIRNPEDQTPVLKTIIDTVGPDTPVIGVGAIKTPDNALEAIKELNLPLLAIGRELIAEPDWIEKVRTGKEDTIRTEIRPEDKDDLAFPDAMWEYVQGNPGWLPIVK</sequence>
<keyword evidence="5" id="KW-0560">Oxidoreductase</keyword>
<evidence type="ECO:0000256" key="5">
    <source>
        <dbReference type="ARBA" id="ARBA00023002"/>
    </source>
</evidence>
<protein>
    <recommendedName>
        <fullName evidence="6">NADH:flavin oxidoreductase/NADH oxidase N-terminal domain-containing protein</fullName>
    </recommendedName>
</protein>
<dbReference type="EMBL" id="BAABDL010000136">
    <property type="protein sequence ID" value="GAA4079151.1"/>
    <property type="molecule type" value="Genomic_DNA"/>
</dbReference>
<reference evidence="8" key="1">
    <citation type="journal article" date="2019" name="Int. J. Syst. Evol. Microbiol.">
        <title>The Global Catalogue of Microorganisms (GCM) 10K type strain sequencing project: providing services to taxonomists for standard genome sequencing and annotation.</title>
        <authorList>
            <consortium name="The Broad Institute Genomics Platform"/>
            <consortium name="The Broad Institute Genome Sequencing Center for Infectious Disease"/>
            <person name="Wu L."/>
            <person name="Ma J."/>
        </authorList>
    </citation>
    <scope>NUCLEOTIDE SEQUENCE [LARGE SCALE GENOMIC DNA]</scope>
    <source>
        <strain evidence="8">JCM 17250</strain>
    </source>
</reference>
<evidence type="ECO:0000256" key="2">
    <source>
        <dbReference type="ARBA" id="ARBA00022630"/>
    </source>
</evidence>
<keyword evidence="2" id="KW-0285">Flavoprotein</keyword>
<dbReference type="SUPFAM" id="SSF51395">
    <property type="entry name" value="FMN-linked oxidoreductases"/>
    <property type="match status" value="1"/>
</dbReference>
<feature type="domain" description="NADH:flavin oxidoreductase/NADH oxidase N-terminal" evidence="6">
    <location>
        <begin position="30"/>
        <end position="132"/>
    </location>
</feature>
<dbReference type="Pfam" id="PF00724">
    <property type="entry name" value="Oxidored_FMN"/>
    <property type="match status" value="1"/>
</dbReference>